<reference evidence="13" key="1">
    <citation type="journal article" date="2018" name="J. Proteomics">
        <title>Exploring the molecular complexity of Triatoma dimidiata sialome.</title>
        <authorList>
            <person name="Santiago P.B."/>
            <person name="de Araujo C.N."/>
            <person name="Charneau S."/>
            <person name="Bastos I.M.D."/>
            <person name="Assumpcao T.C.F."/>
            <person name="Queiroz R.M.L."/>
            <person name="Praca Y.R."/>
            <person name="Cordeiro T.M."/>
            <person name="Garcia C.H.S."/>
            <person name="da Silva I.G."/>
            <person name="Raiol T."/>
            <person name="Motta F.N."/>
            <person name="de Araujo Oliveira J.V."/>
            <person name="de Sousa M.V."/>
            <person name="Ribeiro J.M.C."/>
            <person name="de Santana J.M."/>
        </authorList>
    </citation>
    <scope>NUCLEOTIDE SEQUENCE</scope>
    <source>
        <strain evidence="13">Santander</strain>
        <tissue evidence="13">Salivary glands</tissue>
    </source>
</reference>
<evidence type="ECO:0000256" key="10">
    <source>
        <dbReference type="SAM" id="MobiDB-lite"/>
    </source>
</evidence>
<dbReference type="GO" id="GO:0042393">
    <property type="term" value="F:histone binding"/>
    <property type="evidence" value="ECO:0007669"/>
    <property type="project" value="TreeGrafter"/>
</dbReference>
<dbReference type="InterPro" id="IPR001841">
    <property type="entry name" value="Znf_RING"/>
</dbReference>
<name>A0A0V0GDC8_TRIDM</name>
<dbReference type="Gene3D" id="2.60.200.20">
    <property type="match status" value="1"/>
</dbReference>
<dbReference type="CDD" id="cd00060">
    <property type="entry name" value="FHA"/>
    <property type="match status" value="1"/>
</dbReference>
<feature type="domain" description="RING-type" evidence="12">
    <location>
        <begin position="272"/>
        <end position="310"/>
    </location>
</feature>
<evidence type="ECO:0000256" key="2">
    <source>
        <dbReference type="ARBA" id="ARBA00017908"/>
    </source>
</evidence>
<feature type="region of interest" description="Disordered" evidence="10">
    <location>
        <begin position="342"/>
        <end position="389"/>
    </location>
</feature>
<accession>A0A0V0GDC8</accession>
<dbReference type="InterPro" id="IPR000253">
    <property type="entry name" value="FHA_dom"/>
</dbReference>
<keyword evidence="4" id="KW-0479">Metal-binding</keyword>
<dbReference type="Pfam" id="PF13923">
    <property type="entry name" value="zf-C3HC4_2"/>
    <property type="match status" value="1"/>
</dbReference>
<evidence type="ECO:0000256" key="1">
    <source>
        <dbReference type="ARBA" id="ARBA00005797"/>
    </source>
</evidence>
<dbReference type="SUPFAM" id="SSF49879">
    <property type="entry name" value="SMAD/FHA domain"/>
    <property type="match status" value="1"/>
</dbReference>
<dbReference type="PROSITE" id="PS50006">
    <property type="entry name" value="FHA_DOMAIN"/>
    <property type="match status" value="1"/>
</dbReference>
<evidence type="ECO:0000259" key="12">
    <source>
        <dbReference type="PROSITE" id="PS50089"/>
    </source>
</evidence>
<dbReference type="PANTHER" id="PTHR15067">
    <property type="entry name" value="E3 UBIQUITIN-PROTEIN LIGASE RNF8"/>
    <property type="match status" value="1"/>
</dbReference>
<evidence type="ECO:0000256" key="5">
    <source>
        <dbReference type="ARBA" id="ARBA00022771"/>
    </source>
</evidence>
<evidence type="ECO:0000256" key="6">
    <source>
        <dbReference type="ARBA" id="ARBA00022786"/>
    </source>
</evidence>
<dbReference type="GO" id="GO:0006511">
    <property type="term" value="P:ubiquitin-dependent protein catabolic process"/>
    <property type="evidence" value="ECO:0007669"/>
    <property type="project" value="TreeGrafter"/>
</dbReference>
<evidence type="ECO:0000256" key="9">
    <source>
        <dbReference type="SAM" id="Coils"/>
    </source>
</evidence>
<feature type="non-terminal residue" evidence="13">
    <location>
        <position position="1"/>
    </location>
</feature>
<dbReference type="InterPro" id="IPR017907">
    <property type="entry name" value="Znf_RING_CS"/>
</dbReference>
<dbReference type="GO" id="GO:0005829">
    <property type="term" value="C:cytosol"/>
    <property type="evidence" value="ECO:0007669"/>
    <property type="project" value="TreeGrafter"/>
</dbReference>
<dbReference type="EMBL" id="GECL01000727">
    <property type="protein sequence ID" value="JAP05397.1"/>
    <property type="molecule type" value="Transcribed_RNA"/>
</dbReference>
<evidence type="ECO:0000259" key="11">
    <source>
        <dbReference type="PROSITE" id="PS50006"/>
    </source>
</evidence>
<dbReference type="InterPro" id="IPR008984">
    <property type="entry name" value="SMAD_FHA_dom_sf"/>
</dbReference>
<feature type="domain" description="FHA" evidence="11">
    <location>
        <begin position="5"/>
        <end position="55"/>
    </location>
</feature>
<keyword evidence="6" id="KW-0833">Ubl conjugation pathway</keyword>
<dbReference type="SMART" id="SM00240">
    <property type="entry name" value="FHA"/>
    <property type="match status" value="1"/>
</dbReference>
<protein>
    <recommendedName>
        <fullName evidence="2">E3 ubiquitin-protein ligase CHFR</fullName>
    </recommendedName>
</protein>
<sequence>NRTEFLIGRAPDSALDIKSKFISRNQCLIKYTAEKNWVIQDLSSFKSTRVNRKPIKSEWQILNNCDLISFINHTENEYIFYKDSTYIPAAKKRKLSDLIEIVDEDIPPASDVSDLKKVNSRLLAEIERLAEEKKVLNENYQKVAGILEATQKSLENMEAQKTTLSLKSMDLNTVNESLAIQLQNHIEALKDCEVELERVVSEKAALQETMKNDLVDVCNGSYISVEFNAIKEELEAAKKELLAKDGRLNEVLAEKDILTTNISDLLEQEFSCSVCSEVLFQTTTLQCRHTFCAKCVATWKTKKKECPVCRTRIKTEVMPLVIDSFIDKLTELIGGEFKKRREDIKQERASSRPPGHAVSPYNYHQNSRRGRRTRGGPRSPRRTEHPAMRTQGYNTFVDHLQRLLDFTEPLLTIDLTSTPRLVNRR</sequence>
<dbReference type="PANTHER" id="PTHR15067:SF4">
    <property type="entry name" value="E3 UBIQUITIN-PROTEIN LIGASE RNF8"/>
    <property type="match status" value="1"/>
</dbReference>
<dbReference type="GO" id="GO:0035861">
    <property type="term" value="C:site of double-strand break"/>
    <property type="evidence" value="ECO:0007669"/>
    <property type="project" value="TreeGrafter"/>
</dbReference>
<dbReference type="GO" id="GO:0070936">
    <property type="term" value="P:protein K48-linked ubiquitination"/>
    <property type="evidence" value="ECO:0007669"/>
    <property type="project" value="TreeGrafter"/>
</dbReference>
<dbReference type="PROSITE" id="PS50089">
    <property type="entry name" value="ZF_RING_2"/>
    <property type="match status" value="1"/>
</dbReference>
<dbReference type="GO" id="GO:0061630">
    <property type="term" value="F:ubiquitin protein ligase activity"/>
    <property type="evidence" value="ECO:0007669"/>
    <property type="project" value="TreeGrafter"/>
</dbReference>
<organism evidence="13">
    <name type="scientific">Triatoma dimidiata</name>
    <name type="common">Kissing bug</name>
    <name type="synonym">Meccus dimidiatus</name>
    <dbReference type="NCBI Taxonomy" id="72491"/>
    <lineage>
        <taxon>Eukaryota</taxon>
        <taxon>Metazoa</taxon>
        <taxon>Ecdysozoa</taxon>
        <taxon>Arthropoda</taxon>
        <taxon>Hexapoda</taxon>
        <taxon>Insecta</taxon>
        <taxon>Pterygota</taxon>
        <taxon>Neoptera</taxon>
        <taxon>Paraneoptera</taxon>
        <taxon>Hemiptera</taxon>
        <taxon>Heteroptera</taxon>
        <taxon>Panheteroptera</taxon>
        <taxon>Cimicomorpha</taxon>
        <taxon>Reduviidae</taxon>
        <taxon>Triatominae</taxon>
        <taxon>Triatoma</taxon>
    </lineage>
</organism>
<proteinExistence type="inferred from homology"/>
<dbReference type="GO" id="GO:0008270">
    <property type="term" value="F:zinc ion binding"/>
    <property type="evidence" value="ECO:0007669"/>
    <property type="project" value="UniProtKB-KW"/>
</dbReference>
<dbReference type="AlphaFoldDB" id="A0A0V0GDC8"/>
<keyword evidence="7" id="KW-0862">Zinc</keyword>
<evidence type="ECO:0000313" key="13">
    <source>
        <dbReference type="EMBL" id="JAP05397.1"/>
    </source>
</evidence>
<dbReference type="PROSITE" id="PS00518">
    <property type="entry name" value="ZF_RING_1"/>
    <property type="match status" value="1"/>
</dbReference>
<evidence type="ECO:0000256" key="3">
    <source>
        <dbReference type="ARBA" id="ARBA00022679"/>
    </source>
</evidence>
<dbReference type="SUPFAM" id="SSF57850">
    <property type="entry name" value="RING/U-box"/>
    <property type="match status" value="1"/>
</dbReference>
<keyword evidence="3" id="KW-0808">Transferase</keyword>
<dbReference type="SMART" id="SM00184">
    <property type="entry name" value="RING"/>
    <property type="match status" value="1"/>
</dbReference>
<dbReference type="Gene3D" id="3.30.40.10">
    <property type="entry name" value="Zinc/RING finger domain, C3HC4 (zinc finger)"/>
    <property type="match status" value="1"/>
</dbReference>
<feature type="coiled-coil region" evidence="9">
    <location>
        <begin position="112"/>
        <end position="209"/>
    </location>
</feature>
<evidence type="ECO:0000256" key="4">
    <source>
        <dbReference type="ARBA" id="ARBA00022723"/>
    </source>
</evidence>
<comment type="similarity">
    <text evidence="1">Belongs to the CHFR family.</text>
</comment>
<keyword evidence="5 8" id="KW-0863">Zinc-finger</keyword>
<dbReference type="GO" id="GO:0000151">
    <property type="term" value="C:ubiquitin ligase complex"/>
    <property type="evidence" value="ECO:0007669"/>
    <property type="project" value="TreeGrafter"/>
</dbReference>
<keyword evidence="9" id="KW-0175">Coiled coil</keyword>
<dbReference type="GO" id="GO:0005634">
    <property type="term" value="C:nucleus"/>
    <property type="evidence" value="ECO:0007669"/>
    <property type="project" value="TreeGrafter"/>
</dbReference>
<dbReference type="Pfam" id="PF00498">
    <property type="entry name" value="FHA"/>
    <property type="match status" value="1"/>
</dbReference>
<dbReference type="InterPro" id="IPR013083">
    <property type="entry name" value="Znf_RING/FYVE/PHD"/>
</dbReference>
<evidence type="ECO:0000256" key="8">
    <source>
        <dbReference type="PROSITE-ProRule" id="PRU00175"/>
    </source>
</evidence>
<feature type="compositionally biased region" description="Basic residues" evidence="10">
    <location>
        <begin position="366"/>
        <end position="375"/>
    </location>
</feature>
<dbReference type="GO" id="GO:0006302">
    <property type="term" value="P:double-strand break repair"/>
    <property type="evidence" value="ECO:0007669"/>
    <property type="project" value="TreeGrafter"/>
</dbReference>
<evidence type="ECO:0000256" key="7">
    <source>
        <dbReference type="ARBA" id="ARBA00022833"/>
    </source>
</evidence>